<dbReference type="PANTHER" id="PTHR33112:SF16">
    <property type="entry name" value="HETEROKARYON INCOMPATIBILITY DOMAIN-CONTAINING PROTEIN"/>
    <property type="match status" value="1"/>
</dbReference>
<dbReference type="EMBL" id="JAUKUA010000002">
    <property type="protein sequence ID" value="KAK0724489.1"/>
    <property type="molecule type" value="Genomic_DNA"/>
</dbReference>
<dbReference type="AlphaFoldDB" id="A0AA40E1I3"/>
<organism evidence="2 3">
    <name type="scientific">Lasiosphaeris hirsuta</name>
    <dbReference type="NCBI Taxonomy" id="260670"/>
    <lineage>
        <taxon>Eukaryota</taxon>
        <taxon>Fungi</taxon>
        <taxon>Dikarya</taxon>
        <taxon>Ascomycota</taxon>
        <taxon>Pezizomycotina</taxon>
        <taxon>Sordariomycetes</taxon>
        <taxon>Sordariomycetidae</taxon>
        <taxon>Sordariales</taxon>
        <taxon>Lasiosphaeriaceae</taxon>
        <taxon>Lasiosphaeris</taxon>
    </lineage>
</organism>
<feature type="domain" description="Heterokaryon incompatibility" evidence="1">
    <location>
        <begin position="185"/>
        <end position="341"/>
    </location>
</feature>
<evidence type="ECO:0000313" key="2">
    <source>
        <dbReference type="EMBL" id="KAK0724489.1"/>
    </source>
</evidence>
<comment type="caution">
    <text evidence="2">The sequence shown here is derived from an EMBL/GenBank/DDBJ whole genome shotgun (WGS) entry which is preliminary data.</text>
</comment>
<dbReference type="Pfam" id="PF06985">
    <property type="entry name" value="HET"/>
    <property type="match status" value="1"/>
</dbReference>
<dbReference type="InterPro" id="IPR010730">
    <property type="entry name" value="HET"/>
</dbReference>
<protein>
    <submittedName>
        <fullName evidence="2">Heterokaryon incompatibility protein-domain-containing protein</fullName>
    </submittedName>
</protein>
<name>A0AA40E1I3_9PEZI</name>
<proteinExistence type="predicted"/>
<gene>
    <name evidence="2" type="ORF">B0H67DRAFT_530171</name>
</gene>
<dbReference type="PANTHER" id="PTHR33112">
    <property type="entry name" value="DOMAIN PROTEIN, PUTATIVE-RELATED"/>
    <property type="match status" value="1"/>
</dbReference>
<reference evidence="2" key="1">
    <citation type="submission" date="2023-06" db="EMBL/GenBank/DDBJ databases">
        <title>Genome-scale phylogeny and comparative genomics of the fungal order Sordariales.</title>
        <authorList>
            <consortium name="Lawrence Berkeley National Laboratory"/>
            <person name="Hensen N."/>
            <person name="Bonometti L."/>
            <person name="Westerberg I."/>
            <person name="Brannstrom I.O."/>
            <person name="Guillou S."/>
            <person name="Cros-Aarteil S."/>
            <person name="Calhoun S."/>
            <person name="Haridas S."/>
            <person name="Kuo A."/>
            <person name="Mondo S."/>
            <person name="Pangilinan J."/>
            <person name="Riley R."/>
            <person name="Labutti K."/>
            <person name="Andreopoulos B."/>
            <person name="Lipzen A."/>
            <person name="Chen C."/>
            <person name="Yanf M."/>
            <person name="Daum C."/>
            <person name="Ng V."/>
            <person name="Clum A."/>
            <person name="Steindorff A."/>
            <person name="Ohm R."/>
            <person name="Martin F."/>
            <person name="Silar P."/>
            <person name="Natvig D."/>
            <person name="Lalanne C."/>
            <person name="Gautier V."/>
            <person name="Ament-Velasquez S.L."/>
            <person name="Kruys A."/>
            <person name="Hutchinson M.I."/>
            <person name="Powell A.J."/>
            <person name="Barry K."/>
            <person name="Miller A.N."/>
            <person name="Grigoriev I.V."/>
            <person name="Debuchy R."/>
            <person name="Gladieux P."/>
            <person name="Thoren M.H."/>
            <person name="Johannesson H."/>
        </authorList>
    </citation>
    <scope>NUCLEOTIDE SEQUENCE</scope>
    <source>
        <strain evidence="2">SMH4607-1</strain>
    </source>
</reference>
<accession>A0AA40E1I3</accession>
<dbReference type="Proteomes" id="UP001172102">
    <property type="component" value="Unassembled WGS sequence"/>
</dbReference>
<evidence type="ECO:0000259" key="1">
    <source>
        <dbReference type="Pfam" id="PF06985"/>
    </source>
</evidence>
<evidence type="ECO:0000313" key="3">
    <source>
        <dbReference type="Proteomes" id="UP001172102"/>
    </source>
</evidence>
<sequence>MQRAKMSCETCRDLQLSRQQIEQNISSVAVGADEPKQITIHYFQDFEKSAAGGCAYCSFIVGAILHHKLTPLTASRISLWIRASGACDLETLSTSGIQAALQIYSPIDQSPAWPSIVHSAELSSSPDSPEAFDFIRSCLQDCEKNHARCKIPSPEPPTRMIDVGLANEVQVRLVESASLPSQVTYLALSYCWGTGRTVTTTTTNINDAKKGIPLSTLPQTIQDAIAVTRGLEQRYLWIDALCIIQDSASDWEVESSKMATVYRNAYLTLAAGTAAASDEGFLSHEHHAAEFGEPYEVEWHDENGRPTVLRARVIPGIYTHTDDLDEEDSMPLDTRAWTLQERMLSTRILAYTKHELRWTCLSGSTCECGLLGQFTDPFKSVFSMADEEEAHRTWHDILERYTERQISFIKDRLPALSGIARVIQDMTRSEYVAGLWSKTLIRDLAWEALDITYALPEYNAPTFSWASISGGVCLQRTNDFQKGRWFPRSTVEAFECIPQGQNPLGRAQGGWIALRGHVFKAALQGSHTSRYHVMRDNSKLHISPDTILEEFDGTNQRGVMERSVRRSLLTPGAVQQRARAGSPVYFFFVGQWIGRLDSVAKTDGYRLLVFLLLGLSPGHKGKYERLGYVVCSGYEELEAWFEPSKQEVITIV</sequence>
<keyword evidence="3" id="KW-1185">Reference proteome</keyword>